<dbReference type="GO" id="GO:0003677">
    <property type="term" value="F:DNA binding"/>
    <property type="evidence" value="ECO:0007669"/>
    <property type="project" value="InterPro"/>
</dbReference>
<dbReference type="AlphaFoldDB" id="G4ZX79"/>
<evidence type="ECO:0000313" key="2">
    <source>
        <dbReference type="EMBL" id="EGZ11796.1"/>
    </source>
</evidence>
<dbReference type="Proteomes" id="UP000002640">
    <property type="component" value="Unassembled WGS sequence"/>
</dbReference>
<keyword evidence="1" id="KW-0233">DNA recombination</keyword>
<dbReference type="RefSeq" id="XP_009532129.1">
    <property type="nucleotide sequence ID" value="XM_009533834.1"/>
</dbReference>
<gene>
    <name evidence="2" type="ORF">PHYSODRAFT_517236</name>
</gene>
<dbReference type="InParanoid" id="G4ZX79"/>
<sequence>MAEVIKQAATQAGLDPTRYATHSIRIGGATKLWNAGADHLVIKVLGRWLSNAFEEYPVLSAEGARDIAQLTC</sequence>
<dbReference type="InterPro" id="IPR011010">
    <property type="entry name" value="DNA_brk_join_enz"/>
</dbReference>
<dbReference type="KEGG" id="psoj:PHYSODRAFT_517236"/>
<organism evidence="2 3">
    <name type="scientific">Phytophthora sojae (strain P6497)</name>
    <name type="common">Soybean stem and root rot agent</name>
    <name type="synonym">Phytophthora megasperma f. sp. glycines</name>
    <dbReference type="NCBI Taxonomy" id="1094619"/>
    <lineage>
        <taxon>Eukaryota</taxon>
        <taxon>Sar</taxon>
        <taxon>Stramenopiles</taxon>
        <taxon>Oomycota</taxon>
        <taxon>Peronosporomycetes</taxon>
        <taxon>Peronosporales</taxon>
        <taxon>Peronosporaceae</taxon>
        <taxon>Phytophthora</taxon>
    </lineage>
</organism>
<dbReference type="InterPro" id="IPR052925">
    <property type="entry name" value="Phage_Integrase-like_Recomb"/>
</dbReference>
<evidence type="ECO:0000313" key="3">
    <source>
        <dbReference type="Proteomes" id="UP000002640"/>
    </source>
</evidence>
<dbReference type="GO" id="GO:0006310">
    <property type="term" value="P:DNA recombination"/>
    <property type="evidence" value="ECO:0007669"/>
    <property type="project" value="UniProtKB-KW"/>
</dbReference>
<evidence type="ECO:0000256" key="1">
    <source>
        <dbReference type="ARBA" id="ARBA00023172"/>
    </source>
</evidence>
<name>G4ZX79_PHYSP</name>
<dbReference type="SUPFAM" id="SSF56349">
    <property type="entry name" value="DNA breaking-rejoining enzymes"/>
    <property type="match status" value="1"/>
</dbReference>
<dbReference type="InterPro" id="IPR013762">
    <property type="entry name" value="Integrase-like_cat_sf"/>
</dbReference>
<protein>
    <recommendedName>
        <fullName evidence="4">Tyr recombinase domain-containing protein</fullName>
    </recommendedName>
</protein>
<dbReference type="GO" id="GO:0015074">
    <property type="term" value="P:DNA integration"/>
    <property type="evidence" value="ECO:0007669"/>
    <property type="project" value="InterPro"/>
</dbReference>
<dbReference type="GeneID" id="20659898"/>
<dbReference type="PANTHER" id="PTHR34605">
    <property type="entry name" value="PHAGE_INTEGRASE DOMAIN-CONTAINING PROTEIN"/>
    <property type="match status" value="1"/>
</dbReference>
<proteinExistence type="predicted"/>
<dbReference type="SMR" id="G4ZX79"/>
<accession>G4ZX79</accession>
<dbReference type="Gene3D" id="1.10.443.10">
    <property type="entry name" value="Intergrase catalytic core"/>
    <property type="match status" value="1"/>
</dbReference>
<dbReference type="EMBL" id="JH159157">
    <property type="protein sequence ID" value="EGZ11796.1"/>
    <property type="molecule type" value="Genomic_DNA"/>
</dbReference>
<dbReference type="PANTHER" id="PTHR34605:SF3">
    <property type="entry name" value="P CELL-TYPE AGGLUTINATION PROTEIN MAP4-LIKE-RELATED"/>
    <property type="match status" value="1"/>
</dbReference>
<keyword evidence="3" id="KW-1185">Reference proteome</keyword>
<evidence type="ECO:0008006" key="4">
    <source>
        <dbReference type="Google" id="ProtNLM"/>
    </source>
</evidence>
<reference evidence="2 3" key="1">
    <citation type="journal article" date="2006" name="Science">
        <title>Phytophthora genome sequences uncover evolutionary origins and mechanisms of pathogenesis.</title>
        <authorList>
            <person name="Tyler B.M."/>
            <person name="Tripathy S."/>
            <person name="Zhang X."/>
            <person name="Dehal P."/>
            <person name="Jiang R.H."/>
            <person name="Aerts A."/>
            <person name="Arredondo F.D."/>
            <person name="Baxter L."/>
            <person name="Bensasson D."/>
            <person name="Beynon J.L."/>
            <person name="Chapman J."/>
            <person name="Damasceno C.M."/>
            <person name="Dorrance A.E."/>
            <person name="Dou D."/>
            <person name="Dickerman A.W."/>
            <person name="Dubchak I.L."/>
            <person name="Garbelotto M."/>
            <person name="Gijzen M."/>
            <person name="Gordon S.G."/>
            <person name="Govers F."/>
            <person name="Grunwald N.J."/>
            <person name="Huang W."/>
            <person name="Ivors K.L."/>
            <person name="Jones R.W."/>
            <person name="Kamoun S."/>
            <person name="Krampis K."/>
            <person name="Lamour K.H."/>
            <person name="Lee M.K."/>
            <person name="McDonald W.H."/>
            <person name="Medina M."/>
            <person name="Meijer H.J."/>
            <person name="Nordberg E.K."/>
            <person name="Maclean D.J."/>
            <person name="Ospina-Giraldo M.D."/>
            <person name="Morris P.F."/>
            <person name="Phuntumart V."/>
            <person name="Putnam N.H."/>
            <person name="Rash S."/>
            <person name="Rose J.K."/>
            <person name="Sakihama Y."/>
            <person name="Salamov A.A."/>
            <person name="Savidor A."/>
            <person name="Scheuring C.F."/>
            <person name="Smith B.M."/>
            <person name="Sobral B.W."/>
            <person name="Terry A."/>
            <person name="Torto-Alalibo T.A."/>
            <person name="Win J."/>
            <person name="Xu Z."/>
            <person name="Zhang H."/>
            <person name="Grigoriev I.V."/>
            <person name="Rokhsar D.S."/>
            <person name="Boore J.L."/>
        </authorList>
    </citation>
    <scope>NUCLEOTIDE SEQUENCE [LARGE SCALE GENOMIC DNA]</scope>
    <source>
        <strain evidence="2 3">P6497</strain>
    </source>
</reference>